<accession>A0A128EK76</accession>
<gene>
    <name evidence="7" type="primary">ybeY</name>
    <name evidence="8" type="ORF">ERS672216_01862</name>
</gene>
<dbReference type="GO" id="GO:0016740">
    <property type="term" value="F:transferase activity"/>
    <property type="evidence" value="ECO:0007669"/>
    <property type="project" value="UniProtKB-KW"/>
</dbReference>
<dbReference type="GO" id="GO:0006508">
    <property type="term" value="P:proteolysis"/>
    <property type="evidence" value="ECO:0007669"/>
    <property type="project" value="UniProtKB-KW"/>
</dbReference>
<dbReference type="RefSeq" id="WP_075540583.1">
    <property type="nucleotide sequence ID" value="NZ_CP053844.1"/>
</dbReference>
<evidence type="ECO:0000256" key="4">
    <source>
        <dbReference type="ARBA" id="ARBA00022759"/>
    </source>
</evidence>
<sequence length="138" mass="15447">MISCESDYPAILDEIASFLSGDEVELVFVNSVDMQAINKNERGLDKTTDVLSFPFEKMAHFPIGSIVINLDLAQQKADEFSHSKDAEIALLFIHGLLHILGFDHEIDNGEMRDKESEVIAKFNLPKSLIVRTCDSDFS</sequence>
<keyword evidence="8" id="KW-0808">Transferase</keyword>
<dbReference type="PROSITE" id="PS01306">
    <property type="entry name" value="UPF0054"/>
    <property type="match status" value="1"/>
</dbReference>
<organism evidence="8 9">
    <name type="scientific">Campylobacter geochelonis</name>
    <dbReference type="NCBI Taxonomy" id="1780362"/>
    <lineage>
        <taxon>Bacteria</taxon>
        <taxon>Pseudomonadati</taxon>
        <taxon>Campylobacterota</taxon>
        <taxon>Epsilonproteobacteria</taxon>
        <taxon>Campylobacterales</taxon>
        <taxon>Campylobacteraceae</taxon>
        <taxon>Campylobacter</taxon>
    </lineage>
</organism>
<keyword evidence="4 7" id="KW-0255">Endonuclease</keyword>
<keyword evidence="7" id="KW-0690">Ribosome biogenesis</keyword>
<dbReference type="NCBIfam" id="TIGR00043">
    <property type="entry name" value="rRNA maturation RNase YbeY"/>
    <property type="match status" value="1"/>
</dbReference>
<dbReference type="InterPro" id="IPR023091">
    <property type="entry name" value="MetalPrtase_cat_dom_sf_prd"/>
</dbReference>
<keyword evidence="5 7" id="KW-0378">Hydrolase</keyword>
<keyword evidence="7" id="KW-0698">rRNA processing</keyword>
<dbReference type="AlphaFoldDB" id="A0A128EK76"/>
<name>A0A128EK76_9BACT</name>
<keyword evidence="8" id="KW-0482">Metalloprotease</keyword>
<dbReference type="GO" id="GO:0004222">
    <property type="term" value="F:metalloendopeptidase activity"/>
    <property type="evidence" value="ECO:0007669"/>
    <property type="project" value="InterPro"/>
</dbReference>
<dbReference type="Pfam" id="PF02130">
    <property type="entry name" value="YbeY"/>
    <property type="match status" value="1"/>
</dbReference>
<dbReference type="PANTHER" id="PTHR46986">
    <property type="entry name" value="ENDORIBONUCLEASE YBEY, CHLOROPLASTIC"/>
    <property type="match status" value="1"/>
</dbReference>
<comment type="cofactor">
    <cofactor evidence="7">
        <name>Zn(2+)</name>
        <dbReference type="ChEBI" id="CHEBI:29105"/>
    </cofactor>
    <text evidence="7">Binds 1 zinc ion.</text>
</comment>
<dbReference type="GO" id="GO:0005737">
    <property type="term" value="C:cytoplasm"/>
    <property type="evidence" value="ECO:0007669"/>
    <property type="project" value="UniProtKB-SubCell"/>
</dbReference>
<dbReference type="Gene3D" id="3.40.390.30">
    <property type="entry name" value="Metalloproteases ('zincins'), catalytic domain"/>
    <property type="match status" value="1"/>
</dbReference>
<proteinExistence type="inferred from homology"/>
<dbReference type="PANTHER" id="PTHR46986:SF1">
    <property type="entry name" value="ENDORIBONUCLEASE YBEY, CHLOROPLASTIC"/>
    <property type="match status" value="1"/>
</dbReference>
<protein>
    <recommendedName>
        <fullName evidence="7">Endoribonuclease YbeY</fullName>
        <ecNumber evidence="7">3.1.-.-</ecNumber>
    </recommendedName>
</protein>
<dbReference type="InterPro" id="IPR002036">
    <property type="entry name" value="YbeY"/>
</dbReference>
<dbReference type="GO" id="GO:0006364">
    <property type="term" value="P:rRNA processing"/>
    <property type="evidence" value="ECO:0007669"/>
    <property type="project" value="UniProtKB-UniRule"/>
</dbReference>
<feature type="binding site" evidence="7">
    <location>
        <position position="104"/>
    </location>
    <ligand>
        <name>Zn(2+)</name>
        <dbReference type="ChEBI" id="CHEBI:29105"/>
        <note>catalytic</note>
    </ligand>
</feature>
<evidence type="ECO:0000256" key="2">
    <source>
        <dbReference type="ARBA" id="ARBA00022722"/>
    </source>
</evidence>
<keyword evidence="6 7" id="KW-0862">Zinc</keyword>
<evidence type="ECO:0000313" key="9">
    <source>
        <dbReference type="Proteomes" id="UP000069632"/>
    </source>
</evidence>
<feature type="binding site" evidence="7">
    <location>
        <position position="98"/>
    </location>
    <ligand>
        <name>Zn(2+)</name>
        <dbReference type="ChEBI" id="CHEBI:29105"/>
        <note>catalytic</note>
    </ligand>
</feature>
<keyword evidence="3 7" id="KW-0479">Metal-binding</keyword>
<keyword evidence="2 7" id="KW-0540">Nuclease</keyword>
<evidence type="ECO:0000256" key="7">
    <source>
        <dbReference type="HAMAP-Rule" id="MF_00009"/>
    </source>
</evidence>
<dbReference type="GO" id="GO:0004521">
    <property type="term" value="F:RNA endonuclease activity"/>
    <property type="evidence" value="ECO:0007669"/>
    <property type="project" value="UniProtKB-UniRule"/>
</dbReference>
<dbReference type="HAMAP" id="MF_00009">
    <property type="entry name" value="Endoribonucl_YbeY"/>
    <property type="match status" value="1"/>
</dbReference>
<evidence type="ECO:0000256" key="5">
    <source>
        <dbReference type="ARBA" id="ARBA00022801"/>
    </source>
</evidence>
<dbReference type="Proteomes" id="UP000069632">
    <property type="component" value="Unassembled WGS sequence"/>
</dbReference>
<dbReference type="InterPro" id="IPR020549">
    <property type="entry name" value="YbeY_CS"/>
</dbReference>
<dbReference type="EC" id="3.1.-.-" evidence="7"/>
<keyword evidence="9" id="KW-1185">Reference proteome</keyword>
<reference evidence="8 9" key="1">
    <citation type="submission" date="2016-02" db="EMBL/GenBank/DDBJ databases">
        <authorList>
            <consortium name="Pathogen Informatics"/>
        </authorList>
    </citation>
    <scope>NUCLEOTIDE SEQUENCE [LARGE SCALE GENOMIC DNA]</scope>
    <source>
        <strain evidence="8 9">RC20</strain>
    </source>
</reference>
<dbReference type="OrthoDB" id="9807740at2"/>
<dbReference type="GO" id="GO:0008270">
    <property type="term" value="F:zinc ion binding"/>
    <property type="evidence" value="ECO:0007669"/>
    <property type="project" value="UniProtKB-UniRule"/>
</dbReference>
<keyword evidence="8" id="KW-0645">Protease</keyword>
<comment type="function">
    <text evidence="7">Single strand-specific metallo-endoribonuclease involved in late-stage 70S ribosome quality control and in maturation of the 3' terminus of the 16S rRNA.</text>
</comment>
<evidence type="ECO:0000256" key="3">
    <source>
        <dbReference type="ARBA" id="ARBA00022723"/>
    </source>
</evidence>
<comment type="similarity">
    <text evidence="1 7">Belongs to the endoribonuclease YbeY family.</text>
</comment>
<evidence type="ECO:0000256" key="1">
    <source>
        <dbReference type="ARBA" id="ARBA00010875"/>
    </source>
</evidence>
<comment type="subcellular location">
    <subcellularLocation>
        <location evidence="7">Cytoplasm</location>
    </subcellularLocation>
</comment>
<keyword evidence="7" id="KW-0963">Cytoplasm</keyword>
<evidence type="ECO:0000256" key="6">
    <source>
        <dbReference type="ARBA" id="ARBA00022833"/>
    </source>
</evidence>
<dbReference type="EMBL" id="FIZP01000017">
    <property type="protein sequence ID" value="CZE49319.1"/>
    <property type="molecule type" value="Genomic_DNA"/>
</dbReference>
<dbReference type="SUPFAM" id="SSF55486">
    <property type="entry name" value="Metalloproteases ('zincins'), catalytic domain"/>
    <property type="match status" value="1"/>
</dbReference>
<evidence type="ECO:0000313" key="8">
    <source>
        <dbReference type="EMBL" id="CZE49319.1"/>
    </source>
</evidence>
<feature type="binding site" evidence="7">
    <location>
        <position position="94"/>
    </location>
    <ligand>
        <name>Zn(2+)</name>
        <dbReference type="ChEBI" id="CHEBI:29105"/>
        <note>catalytic</note>
    </ligand>
</feature>